<sequence>MDRLIGPWEDLFVERMQLAEETGCCITQRHLIAAFEQRVMDTASTAVKERFRNFKRRAERNFQFEAENGEGSSLVLNHPLNLKLVELGIRKPVESRSSDQS</sequence>
<comment type="caution">
    <text evidence="1">The sequence shown here is derived from an EMBL/GenBank/DDBJ whole genome shotgun (WGS) entry which is preliminary data.</text>
</comment>
<dbReference type="Proteomes" id="UP000294576">
    <property type="component" value="Unassembled WGS sequence"/>
</dbReference>
<name>A0A4R3PYK4_RHISU</name>
<evidence type="ECO:0000313" key="1">
    <source>
        <dbReference type="EMBL" id="TCU13750.1"/>
    </source>
</evidence>
<accession>A0A4R3PYK4</accession>
<proteinExistence type="predicted"/>
<evidence type="ECO:0000313" key="2">
    <source>
        <dbReference type="Proteomes" id="UP000294576"/>
    </source>
</evidence>
<gene>
    <name evidence="1" type="ORF">EV132_111183</name>
</gene>
<dbReference type="AlphaFoldDB" id="A0A4R3PYK4"/>
<protein>
    <submittedName>
        <fullName evidence="1">Uncharacterized protein</fullName>
    </submittedName>
</protein>
<dbReference type="EMBL" id="SMBH01000011">
    <property type="protein sequence ID" value="TCU13750.1"/>
    <property type="molecule type" value="Genomic_DNA"/>
</dbReference>
<organism evidence="1 2">
    <name type="scientific">Rhizobium sullae</name>
    <name type="common">Rhizobium hedysari</name>
    <dbReference type="NCBI Taxonomy" id="50338"/>
    <lineage>
        <taxon>Bacteria</taxon>
        <taxon>Pseudomonadati</taxon>
        <taxon>Pseudomonadota</taxon>
        <taxon>Alphaproteobacteria</taxon>
        <taxon>Hyphomicrobiales</taxon>
        <taxon>Rhizobiaceae</taxon>
        <taxon>Rhizobium/Agrobacterium group</taxon>
        <taxon>Rhizobium</taxon>
    </lineage>
</organism>
<dbReference type="RefSeq" id="WP_132565350.1">
    <property type="nucleotide sequence ID" value="NZ_SMBH01000011.1"/>
</dbReference>
<reference evidence="1 2" key="1">
    <citation type="submission" date="2019-03" db="EMBL/GenBank/DDBJ databases">
        <title>Genomic Encyclopedia of Type Strains, Phase IV (KMG-V): Genome sequencing to study the core and pangenomes of soil and plant-associated prokaryotes.</title>
        <authorList>
            <person name="Whitman W."/>
        </authorList>
    </citation>
    <scope>NUCLEOTIDE SEQUENCE [LARGE SCALE GENOMIC DNA]</scope>
    <source>
        <strain evidence="1 2">Hc14</strain>
    </source>
</reference>